<evidence type="ECO:0000313" key="1">
    <source>
        <dbReference type="EMBL" id="MFC5769729.1"/>
    </source>
</evidence>
<evidence type="ECO:0000313" key="2">
    <source>
        <dbReference type="Proteomes" id="UP001595974"/>
    </source>
</evidence>
<accession>A0ABW1ARD8</accession>
<gene>
    <name evidence="1" type="ORF">ACFPTN_10130</name>
</gene>
<dbReference type="RefSeq" id="WP_269769091.1">
    <property type="nucleotide sequence ID" value="NZ_JBHSOG010000032.1"/>
</dbReference>
<name>A0ABW1ARD8_9RHOO</name>
<organism evidence="1 2">
    <name type="scientific">Thauera sinica</name>
    <dbReference type="NCBI Taxonomy" id="2665146"/>
    <lineage>
        <taxon>Bacteria</taxon>
        <taxon>Pseudomonadati</taxon>
        <taxon>Pseudomonadota</taxon>
        <taxon>Betaproteobacteria</taxon>
        <taxon>Rhodocyclales</taxon>
        <taxon>Zoogloeaceae</taxon>
        <taxon>Thauera</taxon>
    </lineage>
</organism>
<protein>
    <submittedName>
        <fullName evidence="1">Uncharacterized protein</fullName>
    </submittedName>
</protein>
<reference evidence="2" key="1">
    <citation type="journal article" date="2019" name="Int. J. Syst. Evol. Microbiol.">
        <title>The Global Catalogue of Microorganisms (GCM) 10K type strain sequencing project: providing services to taxonomists for standard genome sequencing and annotation.</title>
        <authorList>
            <consortium name="The Broad Institute Genomics Platform"/>
            <consortium name="The Broad Institute Genome Sequencing Center for Infectious Disease"/>
            <person name="Wu L."/>
            <person name="Ma J."/>
        </authorList>
    </citation>
    <scope>NUCLEOTIDE SEQUENCE [LARGE SCALE GENOMIC DNA]</scope>
    <source>
        <strain evidence="2">SHR3</strain>
    </source>
</reference>
<proteinExistence type="predicted"/>
<sequence length="43" mass="4924">MNEEQGSRVEARRRIAVALPPRPSGDVEFSLIWAELFVFRHGV</sequence>
<comment type="caution">
    <text evidence="1">The sequence shown here is derived from an EMBL/GenBank/DDBJ whole genome shotgun (WGS) entry which is preliminary data.</text>
</comment>
<keyword evidence="2" id="KW-1185">Reference proteome</keyword>
<dbReference type="EMBL" id="JBHSOG010000032">
    <property type="protein sequence ID" value="MFC5769729.1"/>
    <property type="molecule type" value="Genomic_DNA"/>
</dbReference>
<dbReference type="Proteomes" id="UP001595974">
    <property type="component" value="Unassembled WGS sequence"/>
</dbReference>